<reference evidence="11 12" key="1">
    <citation type="journal article" date="2018" name="PLoS Pathog.">
        <title>Evolution of structural diversity of trichothecenes, a family of toxins produced by plant pathogenic and entomopathogenic fungi.</title>
        <authorList>
            <person name="Proctor R.H."/>
            <person name="McCormick S.P."/>
            <person name="Kim H.S."/>
            <person name="Cardoza R.E."/>
            <person name="Stanley A.M."/>
            <person name="Lindo L."/>
            <person name="Kelly A."/>
            <person name="Brown D.W."/>
            <person name="Lee T."/>
            <person name="Vaughan M.M."/>
            <person name="Alexander N.J."/>
            <person name="Busman M."/>
            <person name="Gutierrez S."/>
        </authorList>
    </citation>
    <scope>NUCLEOTIDE SEQUENCE [LARGE SCALE GENOMIC DNA]</scope>
    <source>
        <strain evidence="11 12">NRRL 3299</strain>
    </source>
</reference>
<dbReference type="EMBL" id="PXOF01000125">
    <property type="protein sequence ID" value="RGP63795.1"/>
    <property type="molecule type" value="Genomic_DNA"/>
</dbReference>
<evidence type="ECO:0000256" key="1">
    <source>
        <dbReference type="ARBA" id="ARBA00004141"/>
    </source>
</evidence>
<feature type="transmembrane region" description="Helical" evidence="9">
    <location>
        <begin position="129"/>
        <end position="148"/>
    </location>
</feature>
<feature type="transmembrane region" description="Helical" evidence="9">
    <location>
        <begin position="187"/>
        <end position="209"/>
    </location>
</feature>
<dbReference type="FunFam" id="1.20.1250.20:FF:000429">
    <property type="entry name" value="MFS drug efflux transporter, putative"/>
    <property type="match status" value="1"/>
</dbReference>
<evidence type="ECO:0000256" key="5">
    <source>
        <dbReference type="ARBA" id="ARBA00022989"/>
    </source>
</evidence>
<feature type="transmembrane region" description="Helical" evidence="9">
    <location>
        <begin position="259"/>
        <end position="285"/>
    </location>
</feature>
<keyword evidence="6 9" id="KW-0472">Membrane</keyword>
<evidence type="ECO:0000313" key="12">
    <source>
        <dbReference type="Proteomes" id="UP000266152"/>
    </source>
</evidence>
<dbReference type="Proteomes" id="UP000266152">
    <property type="component" value="Unassembled WGS sequence"/>
</dbReference>
<keyword evidence="7" id="KW-0325">Glycoprotein</keyword>
<dbReference type="InterPro" id="IPR036259">
    <property type="entry name" value="MFS_trans_sf"/>
</dbReference>
<dbReference type="InterPro" id="IPR011701">
    <property type="entry name" value="MFS"/>
</dbReference>
<sequence>MASENQEMHERPSHPPAAIDNSGEEKLGGMATPGTPSPISQDDHNDRPIEDARARISKRVWIVIVVTMMSSTFLFSLDNSVVADIQPSILKSVGGVGKLGWLGIAYTLSSLSTIIFWGKILGLFNVKWAYIVSIRIFGMGSAICGSAPNMDAMIIGRAIAGVGGAGMYVGCLALLSLTTTIRERPIYMASIGFTWGSGTALGPIIGGAFAENRYTTWRWAFYINLCIGALFAPAFLFLLPSIDPKKGVLISIRLKRLDYVGVVLSIGFLTAFVMAINPGGTVYAWDSEHEIALWVVSGLVFIPFCIRQKFSLMTTKENRLFPGDLLRMYDMWLLFICMVSAATCVFVPTYYIPLYFQFVRGDHALDAGVRLLPFICIMVFCGLLSGVLMIKSGYYMPWFLLGGCLTLTGGALMYTVGQDTSTSRIYGYMAITGAGAGLYIQASYGVAQAKVAANRVADAAGLMTFAQYLGITLSLAISGSVFQSVAFENLVPLFPTEPASNVRDIIRGTSSKLLSTLSGSMKQRVLAIIIDAISKTYVLVITAGAVTVVTASLMKMFFSTGVVKLGANWNSLSGISN</sequence>
<feature type="transmembrane region" description="Helical" evidence="9">
    <location>
        <begin position="428"/>
        <end position="447"/>
    </location>
</feature>
<evidence type="ECO:0000256" key="9">
    <source>
        <dbReference type="SAM" id="Phobius"/>
    </source>
</evidence>
<comment type="subcellular location">
    <subcellularLocation>
        <location evidence="1">Membrane</location>
        <topology evidence="1">Multi-pass membrane protein</topology>
    </subcellularLocation>
</comment>
<evidence type="ECO:0000256" key="8">
    <source>
        <dbReference type="SAM" id="MobiDB-lite"/>
    </source>
</evidence>
<name>A0A395RUK4_FUSSP</name>
<dbReference type="PANTHER" id="PTHR23501:SF12">
    <property type="entry name" value="MAJOR FACILITATOR SUPERFAMILY (MFS) PROFILE DOMAIN-CONTAINING PROTEIN-RELATED"/>
    <property type="match status" value="1"/>
</dbReference>
<feature type="transmembrane region" description="Helical" evidence="9">
    <location>
        <begin position="291"/>
        <end position="310"/>
    </location>
</feature>
<protein>
    <submittedName>
        <fullName evidence="11">Major facilitator superfamily general substrate transporter</fullName>
    </submittedName>
</protein>
<feature type="transmembrane region" description="Helical" evidence="9">
    <location>
        <begin position="154"/>
        <end position="175"/>
    </location>
</feature>
<dbReference type="AlphaFoldDB" id="A0A395RUK4"/>
<evidence type="ECO:0000256" key="3">
    <source>
        <dbReference type="ARBA" id="ARBA00022448"/>
    </source>
</evidence>
<feature type="transmembrane region" description="Helical" evidence="9">
    <location>
        <begin position="371"/>
        <end position="390"/>
    </location>
</feature>
<dbReference type="GO" id="GO:0005886">
    <property type="term" value="C:plasma membrane"/>
    <property type="evidence" value="ECO:0007669"/>
    <property type="project" value="TreeGrafter"/>
</dbReference>
<comment type="caution">
    <text evidence="11">The sequence shown here is derived from an EMBL/GenBank/DDBJ whole genome shotgun (WGS) entry which is preliminary data.</text>
</comment>
<dbReference type="GO" id="GO:0022857">
    <property type="term" value="F:transmembrane transporter activity"/>
    <property type="evidence" value="ECO:0007669"/>
    <property type="project" value="InterPro"/>
</dbReference>
<dbReference type="PANTHER" id="PTHR23501">
    <property type="entry name" value="MAJOR FACILITATOR SUPERFAMILY"/>
    <property type="match status" value="1"/>
</dbReference>
<feature type="domain" description="Major facilitator superfamily (MFS) profile" evidence="10">
    <location>
        <begin position="64"/>
        <end position="562"/>
    </location>
</feature>
<accession>A0A395RUK4</accession>
<evidence type="ECO:0000313" key="11">
    <source>
        <dbReference type="EMBL" id="RGP63795.1"/>
    </source>
</evidence>
<keyword evidence="4 9" id="KW-0812">Transmembrane</keyword>
<proteinExistence type="inferred from homology"/>
<evidence type="ECO:0000256" key="4">
    <source>
        <dbReference type="ARBA" id="ARBA00022692"/>
    </source>
</evidence>
<evidence type="ECO:0000256" key="7">
    <source>
        <dbReference type="ARBA" id="ARBA00023180"/>
    </source>
</evidence>
<evidence type="ECO:0000256" key="2">
    <source>
        <dbReference type="ARBA" id="ARBA00007520"/>
    </source>
</evidence>
<feature type="transmembrane region" description="Helical" evidence="9">
    <location>
        <begin position="221"/>
        <end position="239"/>
    </location>
</feature>
<dbReference type="PROSITE" id="PS50850">
    <property type="entry name" value="MFS"/>
    <property type="match status" value="1"/>
</dbReference>
<feature type="region of interest" description="Disordered" evidence="8">
    <location>
        <begin position="1"/>
        <end position="46"/>
    </location>
</feature>
<feature type="transmembrane region" description="Helical" evidence="9">
    <location>
        <begin position="397"/>
        <end position="416"/>
    </location>
</feature>
<dbReference type="InterPro" id="IPR020846">
    <property type="entry name" value="MFS_dom"/>
</dbReference>
<dbReference type="Gene3D" id="1.20.1250.20">
    <property type="entry name" value="MFS general substrate transporter like domains"/>
    <property type="match status" value="1"/>
</dbReference>
<dbReference type="Pfam" id="PF07690">
    <property type="entry name" value="MFS_1"/>
    <property type="match status" value="1"/>
</dbReference>
<feature type="transmembrane region" description="Helical" evidence="9">
    <location>
        <begin position="60"/>
        <end position="79"/>
    </location>
</feature>
<keyword evidence="5 9" id="KW-1133">Transmembrane helix</keyword>
<evidence type="ECO:0000259" key="10">
    <source>
        <dbReference type="PROSITE" id="PS50850"/>
    </source>
</evidence>
<gene>
    <name evidence="11" type="ORF">FSPOR_8402</name>
</gene>
<keyword evidence="12" id="KW-1185">Reference proteome</keyword>
<keyword evidence="3" id="KW-0813">Transport</keyword>
<evidence type="ECO:0000256" key="6">
    <source>
        <dbReference type="ARBA" id="ARBA00023136"/>
    </source>
</evidence>
<dbReference type="SUPFAM" id="SSF103473">
    <property type="entry name" value="MFS general substrate transporter"/>
    <property type="match status" value="1"/>
</dbReference>
<feature type="transmembrane region" description="Helical" evidence="9">
    <location>
        <begin position="525"/>
        <end position="549"/>
    </location>
</feature>
<feature type="transmembrane region" description="Helical" evidence="9">
    <location>
        <begin position="459"/>
        <end position="482"/>
    </location>
</feature>
<feature type="compositionally biased region" description="Basic and acidic residues" evidence="8">
    <location>
        <begin position="1"/>
        <end position="13"/>
    </location>
</feature>
<feature type="transmembrane region" description="Helical" evidence="9">
    <location>
        <begin position="99"/>
        <end position="117"/>
    </location>
</feature>
<organism evidence="11 12">
    <name type="scientific">Fusarium sporotrichioides</name>
    <dbReference type="NCBI Taxonomy" id="5514"/>
    <lineage>
        <taxon>Eukaryota</taxon>
        <taxon>Fungi</taxon>
        <taxon>Dikarya</taxon>
        <taxon>Ascomycota</taxon>
        <taxon>Pezizomycotina</taxon>
        <taxon>Sordariomycetes</taxon>
        <taxon>Hypocreomycetidae</taxon>
        <taxon>Hypocreales</taxon>
        <taxon>Nectriaceae</taxon>
        <taxon>Fusarium</taxon>
    </lineage>
</organism>
<feature type="transmembrane region" description="Helical" evidence="9">
    <location>
        <begin position="331"/>
        <end position="351"/>
    </location>
</feature>
<comment type="similarity">
    <text evidence="2">Belongs to the major facilitator superfamily. TCR/Tet family.</text>
</comment>